<dbReference type="SMART" id="SM00267">
    <property type="entry name" value="GGDEF"/>
    <property type="match status" value="1"/>
</dbReference>
<dbReference type="Proteomes" id="UP000295793">
    <property type="component" value="Unassembled WGS sequence"/>
</dbReference>
<dbReference type="OrthoDB" id="9787514at2"/>
<evidence type="ECO:0000259" key="6">
    <source>
        <dbReference type="PROSITE" id="PS50887"/>
    </source>
</evidence>
<dbReference type="NCBIfam" id="TIGR00254">
    <property type="entry name" value="GGDEF"/>
    <property type="match status" value="1"/>
</dbReference>
<dbReference type="FunFam" id="3.30.70.270:FF:000001">
    <property type="entry name" value="Diguanylate cyclase domain protein"/>
    <property type="match status" value="1"/>
</dbReference>
<dbReference type="Pfam" id="PF00563">
    <property type="entry name" value="EAL"/>
    <property type="match status" value="1"/>
</dbReference>
<dbReference type="GO" id="GO:0003677">
    <property type="term" value="F:DNA binding"/>
    <property type="evidence" value="ECO:0007669"/>
    <property type="project" value="UniProtKB-KW"/>
</dbReference>
<dbReference type="CDD" id="cd01949">
    <property type="entry name" value="GGDEF"/>
    <property type="match status" value="1"/>
</dbReference>
<evidence type="ECO:0000256" key="2">
    <source>
        <dbReference type="ARBA" id="ARBA00023015"/>
    </source>
</evidence>
<dbReference type="PANTHER" id="PTHR44757:SF2">
    <property type="entry name" value="BIOFILM ARCHITECTURE MAINTENANCE PROTEIN MBAA"/>
    <property type="match status" value="1"/>
</dbReference>
<dbReference type="InterPro" id="IPR043128">
    <property type="entry name" value="Rev_trsase/Diguanyl_cyclase"/>
</dbReference>
<dbReference type="EMBL" id="SLZR01000009">
    <property type="protein sequence ID" value="TCS40379.1"/>
    <property type="molecule type" value="Genomic_DNA"/>
</dbReference>
<dbReference type="Gene3D" id="3.40.50.2300">
    <property type="match status" value="2"/>
</dbReference>
<dbReference type="SUPFAM" id="SSF53822">
    <property type="entry name" value="Periplasmic binding protein-like I"/>
    <property type="match status" value="1"/>
</dbReference>
<evidence type="ECO:0000313" key="8">
    <source>
        <dbReference type="Proteomes" id="UP000295793"/>
    </source>
</evidence>
<dbReference type="SUPFAM" id="SSF55073">
    <property type="entry name" value="Nucleotide cyclase"/>
    <property type="match status" value="1"/>
</dbReference>
<dbReference type="Pfam" id="PF13377">
    <property type="entry name" value="Peripla_BP_3"/>
    <property type="match status" value="1"/>
</dbReference>
<dbReference type="Pfam" id="PF00990">
    <property type="entry name" value="GGDEF"/>
    <property type="match status" value="1"/>
</dbReference>
<dbReference type="PANTHER" id="PTHR44757">
    <property type="entry name" value="DIGUANYLATE CYCLASE DGCP"/>
    <property type="match status" value="1"/>
</dbReference>
<dbReference type="AlphaFoldDB" id="A0A4R3I5W1"/>
<feature type="domain" description="GGDEF" evidence="6">
    <location>
        <begin position="609"/>
        <end position="742"/>
    </location>
</feature>
<evidence type="ECO:0000256" key="4">
    <source>
        <dbReference type="ARBA" id="ARBA00023163"/>
    </source>
</evidence>
<dbReference type="PROSITE" id="PS50887">
    <property type="entry name" value="GGDEF"/>
    <property type="match status" value="1"/>
</dbReference>
<keyword evidence="8" id="KW-1185">Reference proteome</keyword>
<comment type="caution">
    <text evidence="7">The sequence shown here is derived from an EMBL/GenBank/DDBJ whole genome shotgun (WGS) entry which is preliminary data.</text>
</comment>
<dbReference type="PROSITE" id="PS50883">
    <property type="entry name" value="EAL"/>
    <property type="match status" value="1"/>
</dbReference>
<evidence type="ECO:0000256" key="3">
    <source>
        <dbReference type="ARBA" id="ARBA00023125"/>
    </source>
</evidence>
<dbReference type="InterPro" id="IPR046335">
    <property type="entry name" value="LacI/GalR-like_sensor"/>
</dbReference>
<comment type="cofactor">
    <cofactor evidence="1">
        <name>Mg(2+)</name>
        <dbReference type="ChEBI" id="CHEBI:18420"/>
    </cofactor>
</comment>
<keyword evidence="2" id="KW-0805">Transcription regulation</keyword>
<evidence type="ECO:0000313" key="7">
    <source>
        <dbReference type="EMBL" id="TCS40379.1"/>
    </source>
</evidence>
<dbReference type="InterPro" id="IPR052155">
    <property type="entry name" value="Biofilm_reg_signaling"/>
</dbReference>
<dbReference type="InterPro" id="IPR029787">
    <property type="entry name" value="Nucleotide_cyclase"/>
</dbReference>
<keyword evidence="4" id="KW-0804">Transcription</keyword>
<dbReference type="InterPro" id="IPR028082">
    <property type="entry name" value="Peripla_BP_I"/>
</dbReference>
<name>A0A4R3I5W1_9GAMM</name>
<sequence>MTPNQLNNNKPTIAVLTNMIATPFSEGIIFGASDYARVHNYNVLCFAGSEFNKPVEVNMSRDRIFDLVDTGHIRGLIIPMGALSRYITQDEQLAFLKRFDSIPVITVASDIPGYKNVGYSPRQGMFELVEHLHKEHRVERIAYARATGRHRASEIKKQALIEAMSAHGLRYNEQLELACEMRRGTPVQGLERLFTDNRDEWPQAMVASTDSQAQSLVASLQRMGIRVPDDVIVTGSTGNVDSLFAEPPLTSIVEPTYELGWHAAERVIAAIEGRPEAESLIIPTSLAVRRSCGCNRPGERVDKLVARPMQYTYGRPLTRQQLLTNLQQALNNAPPETWAGMSPGTPEKLVQLTFAELAGEQTSALVSYFHHQLETTLKSEEVYLWGQLALCIHWALMQSYSSGQAGQTLAAELFQVVQTSNEKAGRYRRLEAKRYVGILREIGIQLNSEFNLDEIGQLLAYGLNISDCYISLFEGENWQKDPASCVMAMRDGHRLQLSGKPYSAEELMPPEVADYEDTYALVIMPLSFKEDLFGMCVLNLNERKGVVYESLLTLFSSALKNQLHVRDLKAKEARIRTLAYSDLLTNLPNRSMINDRLNSTVAAAQRTKTEFAVLFIDLDGFKLVNDSLGHKAGDILLSHVAKLFSDCMREGDTLGRFGGDEFVVVLPNIECSSDAAKIADRMIKALDGPIRIHKQSVFITASIGIALYPGDGLSADSLLINADKAMYRSKQNGKNRYGFYQAEQELATSRTVTITNHLHNALLEDSFKLLFQPIIHERTRQVIAAEALIRFGDPQAQATGPTEFIPLAEEIGLIDQVGLWVFKNTCLQQRKWADAGLPLRCSVNVSARQLRNPRMADDFINAIERTGVNPAMMAIEITENAVINDEGSARAALQKLSDYGLSIAIDDFGTGYASLSGLHKIPVDTLKIDQSFVHGCDSDNDSSSIIAAIIMMARGLNLKVIAEGVETKGQLAFLSSFGCDEIQGYLIARPLPAEQMADFIAMHSAPRTTETS</sequence>
<feature type="domain" description="EAL" evidence="5">
    <location>
        <begin position="751"/>
        <end position="1004"/>
    </location>
</feature>
<reference evidence="7 8" key="1">
    <citation type="submission" date="2019-03" db="EMBL/GenBank/DDBJ databases">
        <title>Genomic Encyclopedia of Archaeal and Bacterial Type Strains, Phase II (KMG-II): from individual species to whole genera.</title>
        <authorList>
            <person name="Goeker M."/>
        </authorList>
    </citation>
    <scope>NUCLEOTIDE SEQUENCE [LARGE SCALE GENOMIC DNA]</scope>
    <source>
        <strain evidence="7 8">DSM 15388</strain>
    </source>
</reference>
<organism evidence="7 8">
    <name type="scientific">Reinekea marinisedimentorum</name>
    <dbReference type="NCBI Taxonomy" id="230495"/>
    <lineage>
        <taxon>Bacteria</taxon>
        <taxon>Pseudomonadati</taxon>
        <taxon>Pseudomonadota</taxon>
        <taxon>Gammaproteobacteria</taxon>
        <taxon>Oceanospirillales</taxon>
        <taxon>Saccharospirillaceae</taxon>
        <taxon>Reinekea</taxon>
    </lineage>
</organism>
<dbReference type="RefSeq" id="WP_132701889.1">
    <property type="nucleotide sequence ID" value="NZ_SLZR01000009.1"/>
</dbReference>
<dbReference type="GO" id="GO:0003824">
    <property type="term" value="F:catalytic activity"/>
    <property type="evidence" value="ECO:0007669"/>
    <property type="project" value="UniProtKB-ARBA"/>
</dbReference>
<proteinExistence type="predicted"/>
<accession>A0A4R3I5W1</accession>
<dbReference type="SMART" id="SM00052">
    <property type="entry name" value="EAL"/>
    <property type="match status" value="1"/>
</dbReference>
<dbReference type="SUPFAM" id="SSF141868">
    <property type="entry name" value="EAL domain-like"/>
    <property type="match status" value="1"/>
</dbReference>
<protein>
    <submittedName>
        <fullName evidence="7">Diguanylate cyclase (GGDEF)-like protein</fullName>
    </submittedName>
</protein>
<evidence type="ECO:0000259" key="5">
    <source>
        <dbReference type="PROSITE" id="PS50883"/>
    </source>
</evidence>
<keyword evidence="3" id="KW-0238">DNA-binding</keyword>
<dbReference type="InterPro" id="IPR000160">
    <property type="entry name" value="GGDEF_dom"/>
</dbReference>
<dbReference type="InterPro" id="IPR001633">
    <property type="entry name" value="EAL_dom"/>
</dbReference>
<dbReference type="Gene3D" id="3.30.70.270">
    <property type="match status" value="1"/>
</dbReference>
<dbReference type="Gene3D" id="3.20.20.450">
    <property type="entry name" value="EAL domain"/>
    <property type="match status" value="1"/>
</dbReference>
<evidence type="ECO:0000256" key="1">
    <source>
        <dbReference type="ARBA" id="ARBA00001946"/>
    </source>
</evidence>
<dbReference type="CDD" id="cd06267">
    <property type="entry name" value="PBP1_LacI_sugar_binding-like"/>
    <property type="match status" value="1"/>
</dbReference>
<gene>
    <name evidence="7" type="ORF">BCF53_10988</name>
</gene>
<dbReference type="CDD" id="cd01948">
    <property type="entry name" value="EAL"/>
    <property type="match status" value="1"/>
</dbReference>
<dbReference type="InterPro" id="IPR035919">
    <property type="entry name" value="EAL_sf"/>
</dbReference>